<comment type="caution">
    <text evidence="1">The sequence shown here is derived from an EMBL/GenBank/DDBJ whole genome shotgun (WGS) entry which is preliminary data.</text>
</comment>
<reference evidence="1 2" key="2">
    <citation type="journal article" date="2022" name="Mol. Ecol. Resour.">
        <title>The genomes of chicory, endive, great burdock and yacon provide insights into Asteraceae paleo-polyploidization history and plant inulin production.</title>
        <authorList>
            <person name="Fan W."/>
            <person name="Wang S."/>
            <person name="Wang H."/>
            <person name="Wang A."/>
            <person name="Jiang F."/>
            <person name="Liu H."/>
            <person name="Zhao H."/>
            <person name="Xu D."/>
            <person name="Zhang Y."/>
        </authorList>
    </citation>
    <scope>NUCLEOTIDE SEQUENCE [LARGE SCALE GENOMIC DNA]</scope>
    <source>
        <strain evidence="2">cv. Yunnan</strain>
        <tissue evidence="1">Leaves</tissue>
    </source>
</reference>
<name>A0ACB9G014_9ASTR</name>
<accession>A0ACB9G014</accession>
<proteinExistence type="predicted"/>
<dbReference type="Proteomes" id="UP001056120">
    <property type="component" value="Linkage Group LG15"/>
</dbReference>
<keyword evidence="2" id="KW-1185">Reference proteome</keyword>
<sequence>MPTQRLSSIVPIYSTNPIEIRVIRKWVPYHRQELCFLFVDEAYAIEGFNDTKSRDYYEGFMRINNCYSIKCYVSISAKRTLRIVDHQASILFGTSTTVVPIDKDAILRGKIIDVALWQDIATSFDEDAATQGPDPVIFAATSLKVLQLGSTSATETYINLGIAQIAGLIQRPALKLIEEISVGGSAVVVKDES</sequence>
<gene>
    <name evidence="1" type="ORF">L1987_46741</name>
</gene>
<dbReference type="EMBL" id="CM042032">
    <property type="protein sequence ID" value="KAI3776949.1"/>
    <property type="molecule type" value="Genomic_DNA"/>
</dbReference>
<reference evidence="2" key="1">
    <citation type="journal article" date="2022" name="Mol. Ecol. Resour.">
        <title>The genomes of chicory, endive, great burdock and yacon provide insights into Asteraceae palaeo-polyploidization history and plant inulin production.</title>
        <authorList>
            <person name="Fan W."/>
            <person name="Wang S."/>
            <person name="Wang H."/>
            <person name="Wang A."/>
            <person name="Jiang F."/>
            <person name="Liu H."/>
            <person name="Zhao H."/>
            <person name="Xu D."/>
            <person name="Zhang Y."/>
        </authorList>
    </citation>
    <scope>NUCLEOTIDE SEQUENCE [LARGE SCALE GENOMIC DNA]</scope>
    <source>
        <strain evidence="2">cv. Yunnan</strain>
    </source>
</reference>
<organism evidence="1 2">
    <name type="scientific">Smallanthus sonchifolius</name>
    <dbReference type="NCBI Taxonomy" id="185202"/>
    <lineage>
        <taxon>Eukaryota</taxon>
        <taxon>Viridiplantae</taxon>
        <taxon>Streptophyta</taxon>
        <taxon>Embryophyta</taxon>
        <taxon>Tracheophyta</taxon>
        <taxon>Spermatophyta</taxon>
        <taxon>Magnoliopsida</taxon>
        <taxon>eudicotyledons</taxon>
        <taxon>Gunneridae</taxon>
        <taxon>Pentapetalae</taxon>
        <taxon>asterids</taxon>
        <taxon>campanulids</taxon>
        <taxon>Asterales</taxon>
        <taxon>Asteraceae</taxon>
        <taxon>Asteroideae</taxon>
        <taxon>Heliantheae alliance</taxon>
        <taxon>Millerieae</taxon>
        <taxon>Smallanthus</taxon>
    </lineage>
</organism>
<evidence type="ECO:0000313" key="2">
    <source>
        <dbReference type="Proteomes" id="UP001056120"/>
    </source>
</evidence>
<evidence type="ECO:0000313" key="1">
    <source>
        <dbReference type="EMBL" id="KAI3776949.1"/>
    </source>
</evidence>
<protein>
    <submittedName>
        <fullName evidence="1">Uncharacterized protein</fullName>
    </submittedName>
</protein>